<evidence type="ECO:0000259" key="5">
    <source>
        <dbReference type="PROSITE" id="PS50977"/>
    </source>
</evidence>
<dbReference type="InterPro" id="IPR001647">
    <property type="entry name" value="HTH_TetR"/>
</dbReference>
<dbReference type="PRINTS" id="PR00455">
    <property type="entry name" value="HTHTETR"/>
</dbReference>
<evidence type="ECO:0000313" key="7">
    <source>
        <dbReference type="Proteomes" id="UP000292781"/>
    </source>
</evidence>
<organism evidence="6 7">
    <name type="scientific">Siculibacillus lacustris</name>
    <dbReference type="NCBI Taxonomy" id="1549641"/>
    <lineage>
        <taxon>Bacteria</taxon>
        <taxon>Pseudomonadati</taxon>
        <taxon>Pseudomonadota</taxon>
        <taxon>Alphaproteobacteria</taxon>
        <taxon>Hyphomicrobiales</taxon>
        <taxon>Ancalomicrobiaceae</taxon>
        <taxon>Siculibacillus</taxon>
    </lineage>
</organism>
<dbReference type="OrthoDB" id="9811084at2"/>
<evidence type="ECO:0000256" key="2">
    <source>
        <dbReference type="ARBA" id="ARBA00023125"/>
    </source>
</evidence>
<feature type="DNA-binding region" description="H-T-H motif" evidence="4">
    <location>
        <begin position="35"/>
        <end position="54"/>
    </location>
</feature>
<dbReference type="Pfam" id="PF21993">
    <property type="entry name" value="TetR_C_13_2"/>
    <property type="match status" value="1"/>
</dbReference>
<protein>
    <submittedName>
        <fullName evidence="6">TetR/AcrR family transcriptional regulator</fullName>
    </submittedName>
</protein>
<accession>A0A4Q9VX09</accession>
<evidence type="ECO:0000256" key="4">
    <source>
        <dbReference type="PROSITE-ProRule" id="PRU00335"/>
    </source>
</evidence>
<keyword evidence="7" id="KW-1185">Reference proteome</keyword>
<dbReference type="PANTHER" id="PTHR47506">
    <property type="entry name" value="TRANSCRIPTIONAL REGULATORY PROTEIN"/>
    <property type="match status" value="1"/>
</dbReference>
<evidence type="ECO:0000313" key="6">
    <source>
        <dbReference type="EMBL" id="TBW40908.1"/>
    </source>
</evidence>
<reference evidence="6 7" key="1">
    <citation type="submission" date="2019-02" db="EMBL/GenBank/DDBJ databases">
        <title>Siculibacillus lacustris gen. nov., sp. nov., a new rosette-forming bacterium isolated from a freshwater crater lake (Lake St. Ana, Romania).</title>
        <authorList>
            <person name="Felfoldi T."/>
            <person name="Marton Z."/>
            <person name="Szabo A."/>
            <person name="Mentes A."/>
            <person name="Boka K."/>
            <person name="Marialigeti K."/>
            <person name="Mathe I."/>
            <person name="Koncz M."/>
            <person name="Schumann P."/>
            <person name="Toth E."/>
        </authorList>
    </citation>
    <scope>NUCLEOTIDE SEQUENCE [LARGE SCALE GENOMIC DNA]</scope>
    <source>
        <strain evidence="6 7">SA-279</strain>
    </source>
</reference>
<dbReference type="InterPro" id="IPR009057">
    <property type="entry name" value="Homeodomain-like_sf"/>
</dbReference>
<sequence>MRSSPEATADLRPVRTRLLDAGVTIVRRRGYAATTIDELCRAAGVTKGGFFHHFASKDAYGVALADHWSETTGRLFAAAPYHRGDDPLERIFAYLDLRAALIDGPIDAFTCVVGTLAQEIHLESPTIRDACGRSIFGHASTLEADFAAALAARGLVAPTARSLALHTQAVIQGGFVLAKAAGDAEAAREAVAHLRRYVALLFERETTVHEGGGSDVQQAR</sequence>
<dbReference type="PANTHER" id="PTHR47506:SF1">
    <property type="entry name" value="HTH-TYPE TRANSCRIPTIONAL REGULATOR YJDC"/>
    <property type="match status" value="1"/>
</dbReference>
<keyword evidence="1" id="KW-0805">Transcription regulation</keyword>
<comment type="caution">
    <text evidence="6">The sequence shown here is derived from an EMBL/GenBank/DDBJ whole genome shotgun (WGS) entry which is preliminary data.</text>
</comment>
<dbReference type="SUPFAM" id="SSF46689">
    <property type="entry name" value="Homeodomain-like"/>
    <property type="match status" value="1"/>
</dbReference>
<dbReference type="Pfam" id="PF00440">
    <property type="entry name" value="TetR_N"/>
    <property type="match status" value="1"/>
</dbReference>
<proteinExistence type="predicted"/>
<dbReference type="InterPro" id="IPR054156">
    <property type="entry name" value="YxaF_TetR_C"/>
</dbReference>
<keyword evidence="3" id="KW-0804">Transcription</keyword>
<name>A0A4Q9VX09_9HYPH</name>
<dbReference type="PROSITE" id="PS50977">
    <property type="entry name" value="HTH_TETR_2"/>
    <property type="match status" value="1"/>
</dbReference>
<dbReference type="SUPFAM" id="SSF48498">
    <property type="entry name" value="Tetracyclin repressor-like, C-terminal domain"/>
    <property type="match status" value="1"/>
</dbReference>
<feature type="domain" description="HTH tetR-type" evidence="5">
    <location>
        <begin position="12"/>
        <end position="72"/>
    </location>
</feature>
<dbReference type="EMBL" id="SJFN01000002">
    <property type="protein sequence ID" value="TBW40908.1"/>
    <property type="molecule type" value="Genomic_DNA"/>
</dbReference>
<dbReference type="AlphaFoldDB" id="A0A4Q9VX09"/>
<evidence type="ECO:0000256" key="3">
    <source>
        <dbReference type="ARBA" id="ARBA00023163"/>
    </source>
</evidence>
<dbReference type="RefSeq" id="WP_131305345.1">
    <property type="nucleotide sequence ID" value="NZ_SJFN01000002.1"/>
</dbReference>
<dbReference type="Proteomes" id="UP000292781">
    <property type="component" value="Unassembled WGS sequence"/>
</dbReference>
<dbReference type="Gene3D" id="1.10.357.10">
    <property type="entry name" value="Tetracycline Repressor, domain 2"/>
    <property type="match status" value="1"/>
</dbReference>
<gene>
    <name evidence="6" type="ORF">EYW49_01775</name>
</gene>
<evidence type="ECO:0000256" key="1">
    <source>
        <dbReference type="ARBA" id="ARBA00023015"/>
    </source>
</evidence>
<dbReference type="GO" id="GO:0003677">
    <property type="term" value="F:DNA binding"/>
    <property type="evidence" value="ECO:0007669"/>
    <property type="project" value="UniProtKB-UniRule"/>
</dbReference>
<keyword evidence="2 4" id="KW-0238">DNA-binding</keyword>
<dbReference type="InterPro" id="IPR036271">
    <property type="entry name" value="Tet_transcr_reg_TetR-rel_C_sf"/>
</dbReference>